<evidence type="ECO:0000313" key="2">
    <source>
        <dbReference type="EMBL" id="KHG12742.1"/>
    </source>
</evidence>
<evidence type="ECO:0000313" key="3">
    <source>
        <dbReference type="Proteomes" id="UP000032142"/>
    </source>
</evidence>
<keyword evidence="3" id="KW-1185">Reference proteome</keyword>
<dbReference type="Proteomes" id="UP000032142">
    <property type="component" value="Unassembled WGS sequence"/>
</dbReference>
<gene>
    <name evidence="2" type="ORF">F383_17410</name>
</gene>
<feature type="region of interest" description="Disordered" evidence="1">
    <location>
        <begin position="1"/>
        <end position="20"/>
    </location>
</feature>
<protein>
    <submittedName>
        <fullName evidence="2">Uncharacterized protein</fullName>
    </submittedName>
</protein>
<feature type="compositionally biased region" description="Basic residues" evidence="1">
    <location>
        <begin position="1"/>
        <end position="17"/>
    </location>
</feature>
<accession>A0A0B0NJD2</accession>
<organism evidence="2 3">
    <name type="scientific">Gossypium arboreum</name>
    <name type="common">Tree cotton</name>
    <name type="synonym">Gossypium nanking</name>
    <dbReference type="NCBI Taxonomy" id="29729"/>
    <lineage>
        <taxon>Eukaryota</taxon>
        <taxon>Viridiplantae</taxon>
        <taxon>Streptophyta</taxon>
        <taxon>Embryophyta</taxon>
        <taxon>Tracheophyta</taxon>
        <taxon>Spermatophyta</taxon>
        <taxon>Magnoliopsida</taxon>
        <taxon>eudicotyledons</taxon>
        <taxon>Gunneridae</taxon>
        <taxon>Pentapetalae</taxon>
        <taxon>rosids</taxon>
        <taxon>malvids</taxon>
        <taxon>Malvales</taxon>
        <taxon>Malvaceae</taxon>
        <taxon>Malvoideae</taxon>
        <taxon>Gossypium</taxon>
    </lineage>
</organism>
<dbReference type="AlphaFoldDB" id="A0A0B0NJD2"/>
<sequence>MGHHTKSTRLGPPHKGRPHDLINLAESKHERVTQVCSCQAQV</sequence>
<name>A0A0B0NJD2_GOSAR</name>
<reference evidence="3" key="1">
    <citation type="submission" date="2014-09" db="EMBL/GenBank/DDBJ databases">
        <authorList>
            <person name="Mudge J."/>
            <person name="Ramaraj T."/>
            <person name="Lindquist I.E."/>
            <person name="Bharti A.K."/>
            <person name="Sundararajan A."/>
            <person name="Cameron C.T."/>
            <person name="Woodward J.E."/>
            <person name="May G.D."/>
            <person name="Brubaker C."/>
            <person name="Broadhvest J."/>
            <person name="Wilkins T.A."/>
        </authorList>
    </citation>
    <scope>NUCLEOTIDE SEQUENCE</scope>
    <source>
        <strain evidence="3">cv. AKA8401</strain>
    </source>
</reference>
<dbReference type="EMBL" id="KN398249">
    <property type="protein sequence ID" value="KHG12742.1"/>
    <property type="molecule type" value="Genomic_DNA"/>
</dbReference>
<evidence type="ECO:0000256" key="1">
    <source>
        <dbReference type="SAM" id="MobiDB-lite"/>
    </source>
</evidence>
<proteinExistence type="predicted"/>